<feature type="compositionally biased region" description="Pro residues" evidence="2">
    <location>
        <begin position="7"/>
        <end position="18"/>
    </location>
</feature>
<reference evidence="3 4" key="1">
    <citation type="journal article" date="2016" name="Proc. Natl. Acad. Sci. U.S.A.">
        <title>Lipid metabolic changes in an early divergent fungus govern the establishment of a mutualistic symbiosis with endobacteria.</title>
        <authorList>
            <person name="Lastovetsky O.A."/>
            <person name="Gaspar M.L."/>
            <person name="Mondo S.J."/>
            <person name="LaButti K.M."/>
            <person name="Sandor L."/>
            <person name="Grigoriev I.V."/>
            <person name="Henry S.A."/>
            <person name="Pawlowska T.E."/>
        </authorList>
    </citation>
    <scope>NUCLEOTIDE SEQUENCE [LARGE SCALE GENOMIC DNA]</scope>
    <source>
        <strain evidence="3 4">ATCC 52813</strain>
    </source>
</reference>
<evidence type="ECO:0000313" key="3">
    <source>
        <dbReference type="EMBL" id="PHZ08515.1"/>
    </source>
</evidence>
<dbReference type="PROSITE" id="PS50088">
    <property type="entry name" value="ANK_REPEAT"/>
    <property type="match status" value="1"/>
</dbReference>
<proteinExistence type="predicted"/>
<sequence>MKLDTGQPPPPSSSPIPASPHKGCNSTTCCSPARLWRTLQNLIKQNDRKELLAFFKDPRLEHIVRVALTSRVSNDGSLLPASQRHTLVRFANPQLAAEAFPLLGKRLTDLNALQLALLESSESTVMALLTQLKLHASTEEMKSFVQHVWGQGNTSLHLAVFLNRPRVVKALLDLGASVDCLNAKQKSVIDCCHDQSMLDILLPPQKKKVIQHELPNMEPMVVKDEPVVAKDEPMVEPMVIIEERVQNTSSYNNNNNNKESAILALDPYLLLLKHHVQQQQQLNTSTAAMHYSCAQTVISRFVKQSVYLSQEKKPPDILLVSA</sequence>
<dbReference type="Pfam" id="PF00023">
    <property type="entry name" value="Ank"/>
    <property type="match status" value="1"/>
</dbReference>
<evidence type="ECO:0000256" key="1">
    <source>
        <dbReference type="PROSITE-ProRule" id="PRU00023"/>
    </source>
</evidence>
<protein>
    <submittedName>
        <fullName evidence="3">Uncharacterized protein</fullName>
    </submittedName>
</protein>
<dbReference type="InterPro" id="IPR002110">
    <property type="entry name" value="Ankyrin_rpt"/>
</dbReference>
<gene>
    <name evidence="3" type="ORF">RHIMIDRAFT_241530</name>
</gene>
<dbReference type="RefSeq" id="XP_023462223.1">
    <property type="nucleotide sequence ID" value="XM_023609603.1"/>
</dbReference>
<name>A0A2G4SIC2_RHIZD</name>
<feature type="repeat" description="ANK" evidence="1">
    <location>
        <begin position="151"/>
        <end position="183"/>
    </location>
</feature>
<dbReference type="SUPFAM" id="SSF48403">
    <property type="entry name" value="Ankyrin repeat"/>
    <property type="match status" value="1"/>
</dbReference>
<evidence type="ECO:0000256" key="2">
    <source>
        <dbReference type="SAM" id="MobiDB-lite"/>
    </source>
</evidence>
<keyword evidence="1" id="KW-0040">ANK repeat</keyword>
<dbReference type="AlphaFoldDB" id="A0A2G4SIC2"/>
<accession>A0A2G4SIC2</accession>
<feature type="region of interest" description="Disordered" evidence="2">
    <location>
        <begin position="1"/>
        <end position="23"/>
    </location>
</feature>
<dbReference type="STRING" id="1340429.A0A2G4SIC2"/>
<organism evidence="3 4">
    <name type="scientific">Rhizopus microsporus ATCC 52813</name>
    <dbReference type="NCBI Taxonomy" id="1340429"/>
    <lineage>
        <taxon>Eukaryota</taxon>
        <taxon>Fungi</taxon>
        <taxon>Fungi incertae sedis</taxon>
        <taxon>Mucoromycota</taxon>
        <taxon>Mucoromycotina</taxon>
        <taxon>Mucoromycetes</taxon>
        <taxon>Mucorales</taxon>
        <taxon>Mucorineae</taxon>
        <taxon>Rhizopodaceae</taxon>
        <taxon>Rhizopus</taxon>
    </lineage>
</organism>
<evidence type="ECO:0000313" key="4">
    <source>
        <dbReference type="Proteomes" id="UP000242254"/>
    </source>
</evidence>
<keyword evidence="4" id="KW-1185">Reference proteome</keyword>
<dbReference type="InterPro" id="IPR036770">
    <property type="entry name" value="Ankyrin_rpt-contain_sf"/>
</dbReference>
<dbReference type="PROSITE" id="PS50297">
    <property type="entry name" value="ANK_REP_REGION"/>
    <property type="match status" value="1"/>
</dbReference>
<dbReference type="SMART" id="SM00248">
    <property type="entry name" value="ANK"/>
    <property type="match status" value="1"/>
</dbReference>
<dbReference type="EMBL" id="KZ303864">
    <property type="protein sequence ID" value="PHZ08515.1"/>
    <property type="molecule type" value="Genomic_DNA"/>
</dbReference>
<dbReference type="GeneID" id="35440593"/>
<dbReference type="Proteomes" id="UP000242254">
    <property type="component" value="Unassembled WGS sequence"/>
</dbReference>
<dbReference type="Gene3D" id="1.25.40.20">
    <property type="entry name" value="Ankyrin repeat-containing domain"/>
    <property type="match status" value="1"/>
</dbReference>